<dbReference type="AlphaFoldDB" id="A0A914BMV8"/>
<dbReference type="PANTHER" id="PTHR46520:SF1">
    <property type="entry name" value="SERINE BETA-LACTAMASE-LIKE PROTEIN LACTB, MITOCHONDRIAL"/>
    <property type="match status" value="1"/>
</dbReference>
<feature type="region of interest" description="Disordered" evidence="1">
    <location>
        <begin position="240"/>
        <end position="276"/>
    </location>
</feature>
<dbReference type="EnsemblMetazoa" id="XM_038221143.1">
    <property type="protein sequence ID" value="XP_038077071.1"/>
    <property type="gene ID" value="LOC119744930"/>
</dbReference>
<keyword evidence="2" id="KW-0812">Transmembrane</keyword>
<feature type="transmembrane region" description="Helical" evidence="2">
    <location>
        <begin position="48"/>
        <end position="68"/>
    </location>
</feature>
<reference evidence="4" key="1">
    <citation type="submission" date="2022-11" db="UniProtKB">
        <authorList>
            <consortium name="EnsemblMetazoa"/>
        </authorList>
    </citation>
    <scope>IDENTIFICATION</scope>
</reference>
<dbReference type="InterPro" id="IPR001466">
    <property type="entry name" value="Beta-lactam-related"/>
</dbReference>
<accession>A0A914BMV8</accession>
<protein>
    <recommendedName>
        <fullName evidence="3">Beta-lactamase-related domain-containing protein</fullName>
    </recommendedName>
</protein>
<dbReference type="OMA" id="CCRQQRH"/>
<feature type="domain" description="Beta-lactamase-related" evidence="3">
    <location>
        <begin position="117"/>
        <end position="490"/>
    </location>
</feature>
<evidence type="ECO:0000256" key="2">
    <source>
        <dbReference type="SAM" id="Phobius"/>
    </source>
</evidence>
<dbReference type="RefSeq" id="XP_038077071.1">
    <property type="nucleotide sequence ID" value="XM_038221143.1"/>
</dbReference>
<evidence type="ECO:0000313" key="4">
    <source>
        <dbReference type="EnsemblMetazoa" id="XP_038077071.1"/>
    </source>
</evidence>
<evidence type="ECO:0000259" key="3">
    <source>
        <dbReference type="Pfam" id="PF00144"/>
    </source>
</evidence>
<dbReference type="GO" id="GO:0005739">
    <property type="term" value="C:mitochondrion"/>
    <property type="evidence" value="ECO:0007669"/>
    <property type="project" value="TreeGrafter"/>
</dbReference>
<dbReference type="PANTHER" id="PTHR46520">
    <property type="entry name" value="SERINE BETA-LACTAMASE-LIKE PROTEIN LACTB, MITOCHONDRIAL"/>
    <property type="match status" value="1"/>
</dbReference>
<dbReference type="Proteomes" id="UP000887568">
    <property type="component" value="Unplaced"/>
</dbReference>
<proteinExistence type="predicted"/>
<feature type="compositionally biased region" description="Polar residues" evidence="1">
    <location>
        <begin position="263"/>
        <end position="272"/>
    </location>
</feature>
<dbReference type="OrthoDB" id="5946976at2759"/>
<feature type="compositionally biased region" description="Basic and acidic residues" evidence="1">
    <location>
        <begin position="253"/>
        <end position="262"/>
    </location>
</feature>
<dbReference type="GO" id="GO:0008233">
    <property type="term" value="F:peptidase activity"/>
    <property type="evidence" value="ECO:0007669"/>
    <property type="project" value="TreeGrafter"/>
</dbReference>
<dbReference type="CTD" id="114294"/>
<keyword evidence="2" id="KW-0472">Membrane</keyword>
<dbReference type="InterPro" id="IPR052794">
    <property type="entry name" value="Mito_Ser_Protease_LACTB"/>
</dbReference>
<dbReference type="SUPFAM" id="SSF56601">
    <property type="entry name" value="beta-lactamase/transpeptidase-like"/>
    <property type="match status" value="1"/>
</dbReference>
<dbReference type="Pfam" id="PF00144">
    <property type="entry name" value="Beta-lactamase"/>
    <property type="match status" value="1"/>
</dbReference>
<organism evidence="4 5">
    <name type="scientific">Patiria miniata</name>
    <name type="common">Bat star</name>
    <name type="synonym">Asterina miniata</name>
    <dbReference type="NCBI Taxonomy" id="46514"/>
    <lineage>
        <taxon>Eukaryota</taxon>
        <taxon>Metazoa</taxon>
        <taxon>Echinodermata</taxon>
        <taxon>Eleutherozoa</taxon>
        <taxon>Asterozoa</taxon>
        <taxon>Asteroidea</taxon>
        <taxon>Valvatacea</taxon>
        <taxon>Valvatida</taxon>
        <taxon>Asterinidae</taxon>
        <taxon>Patiria</taxon>
    </lineage>
</organism>
<dbReference type="InterPro" id="IPR012338">
    <property type="entry name" value="Beta-lactam/transpept-like"/>
</dbReference>
<dbReference type="GeneID" id="119744930"/>
<dbReference type="Gene3D" id="3.40.710.10">
    <property type="entry name" value="DD-peptidase/beta-lactamase superfamily"/>
    <property type="match status" value="1"/>
</dbReference>
<feature type="region of interest" description="Disordered" evidence="1">
    <location>
        <begin position="493"/>
        <end position="529"/>
    </location>
</feature>
<name>A0A914BMV8_PATMI</name>
<keyword evidence="2" id="KW-1133">Transmembrane helix</keyword>
<evidence type="ECO:0000256" key="1">
    <source>
        <dbReference type="SAM" id="MobiDB-lite"/>
    </source>
</evidence>
<keyword evidence="5" id="KW-1185">Reference proteome</keyword>
<evidence type="ECO:0000313" key="5">
    <source>
        <dbReference type="Proteomes" id="UP000887568"/>
    </source>
</evidence>
<dbReference type="GO" id="GO:0019216">
    <property type="term" value="P:regulation of lipid metabolic process"/>
    <property type="evidence" value="ECO:0007669"/>
    <property type="project" value="TreeGrafter"/>
</dbReference>
<sequence length="570" mass="62428">MLRIKSSLVCLGRLKSGNLKPARQKFLKSYSSGARTSGGGGQRWRTQIVCALGGGLAVGVGLVASLWYSRSRKVALVGLEEAACHEKHRWRGKDASPWRQEVGAEAGLQEAVRRSRDLLRRVKDEAGSPGIVVAVSVDGKLLWAEGMGYADVENRLPCTSKSVHRIASISKSLTMTAVAKLWEEGKLDLDKPIQHYVPEFPEKEVDGKKVEITTRQLVSHLAGIRHYSKDYIEKLGNQTDKDGASKLAQDSKTSSKNDKTNDATKTMNNNGGKDTKETEFYVTKDYSSVVDALELFKDDPLRHKPGSKYYYTTHGWTLVSAVVDAAADEDFLVYMKKIFKDLGLTHTVPDEASPLIYNRARGYTKNKKGRLINVPAVNLSHKWAGGGFLSDVGDLVQFGNAMLYSYQYTNKHRDAGLLPGYLKPETMKAIWSPVPLAKCSSGTNGEYMYAMGWQVHERGEHRGFCPEKHQMVWHLGGAVGASSALLVVNRGKPDTVSKSEPVAGDTTQDVSGLGDAPSPNDLSEKWGVSSSHDSVSLPEGIVVAMIVNVDDVSLFKAAVEIAQEFQKVHC</sequence>
<dbReference type="GO" id="GO:0006508">
    <property type="term" value="P:proteolysis"/>
    <property type="evidence" value="ECO:0007669"/>
    <property type="project" value="TreeGrafter"/>
</dbReference>